<comment type="caution">
    <text evidence="3">The sequence shown here is derived from an EMBL/GenBank/DDBJ whole genome shotgun (WGS) entry which is preliminary data.</text>
</comment>
<protein>
    <recommendedName>
        <fullName evidence="2">Helix-turn-helix domain-containing protein</fullName>
    </recommendedName>
</protein>
<dbReference type="Proteomes" id="UP000031675">
    <property type="component" value="Unassembled WGS sequence"/>
</dbReference>
<organism evidence="3 4">
    <name type="scientific">Streptomonospora alba</name>
    <dbReference type="NCBI Taxonomy" id="183763"/>
    <lineage>
        <taxon>Bacteria</taxon>
        <taxon>Bacillati</taxon>
        <taxon>Actinomycetota</taxon>
        <taxon>Actinomycetes</taxon>
        <taxon>Streptosporangiales</taxon>
        <taxon>Nocardiopsidaceae</taxon>
        <taxon>Streptomonospora</taxon>
    </lineage>
</organism>
<dbReference type="SUPFAM" id="SSF46955">
    <property type="entry name" value="Putative DNA-binding domain"/>
    <property type="match status" value="1"/>
</dbReference>
<feature type="region of interest" description="Disordered" evidence="1">
    <location>
        <begin position="1"/>
        <end position="24"/>
    </location>
</feature>
<reference evidence="4" key="1">
    <citation type="journal article" date="2015" name="Chem. Biol.">
        <title>Structure, bioactivity, and resistance mechanism of streptomonomicin, an unusual lasso Peptide from an understudied halophilic actinomycete.</title>
        <authorList>
            <person name="Metelev M."/>
            <person name="Tietz J.I."/>
            <person name="Melby J.O."/>
            <person name="Blair P.M."/>
            <person name="Zhu L."/>
            <person name="Livnat I."/>
            <person name="Severinov K."/>
            <person name="Mitchell D.A."/>
        </authorList>
    </citation>
    <scope>NUCLEOTIDE SEQUENCE [LARGE SCALE GENOMIC DNA]</scope>
    <source>
        <strain evidence="4">YIM 90003</strain>
    </source>
</reference>
<dbReference type="AlphaFoldDB" id="A0A0C2JI86"/>
<gene>
    <name evidence="3" type="ORF">LP52_23720</name>
</gene>
<dbReference type="Pfam" id="PF12728">
    <property type="entry name" value="HTH_17"/>
    <property type="match status" value="1"/>
</dbReference>
<accession>A0A0C2JI86</accession>
<evidence type="ECO:0000313" key="4">
    <source>
        <dbReference type="Proteomes" id="UP000031675"/>
    </source>
</evidence>
<keyword evidence="4" id="KW-1185">Reference proteome</keyword>
<dbReference type="EMBL" id="JROO01000053">
    <property type="protein sequence ID" value="KIH96662.1"/>
    <property type="molecule type" value="Genomic_DNA"/>
</dbReference>
<dbReference type="InterPro" id="IPR041657">
    <property type="entry name" value="HTH_17"/>
</dbReference>
<proteinExistence type="predicted"/>
<feature type="domain" description="Helix-turn-helix" evidence="2">
    <location>
        <begin position="30"/>
        <end position="77"/>
    </location>
</feature>
<sequence length="78" mass="8998">MRATAQLDPSGAAPDKTSLRQRSASQLWSVHETAAYLCVPEKTLYRWRYMETGPPSHRVGRYVRYVPDEVHAWVLQQP</sequence>
<dbReference type="STRING" id="183763.LP52_23720"/>
<evidence type="ECO:0000256" key="1">
    <source>
        <dbReference type="SAM" id="MobiDB-lite"/>
    </source>
</evidence>
<evidence type="ECO:0000259" key="2">
    <source>
        <dbReference type="Pfam" id="PF12728"/>
    </source>
</evidence>
<evidence type="ECO:0000313" key="3">
    <source>
        <dbReference type="EMBL" id="KIH96662.1"/>
    </source>
</evidence>
<dbReference type="InterPro" id="IPR009061">
    <property type="entry name" value="DNA-bd_dom_put_sf"/>
</dbReference>
<name>A0A0C2JI86_9ACTN</name>